<dbReference type="GeneID" id="36573946"/>
<keyword evidence="4" id="KW-1185">Reference proteome</keyword>
<organism evidence="3 4">
    <name type="scientific">Amorphotheca resinae ATCC 22711</name>
    <dbReference type="NCBI Taxonomy" id="857342"/>
    <lineage>
        <taxon>Eukaryota</taxon>
        <taxon>Fungi</taxon>
        <taxon>Dikarya</taxon>
        <taxon>Ascomycota</taxon>
        <taxon>Pezizomycotina</taxon>
        <taxon>Leotiomycetes</taxon>
        <taxon>Helotiales</taxon>
        <taxon>Amorphothecaceae</taxon>
        <taxon>Amorphotheca</taxon>
    </lineage>
</organism>
<protein>
    <submittedName>
        <fullName evidence="3">Uncharacterized protein</fullName>
    </submittedName>
</protein>
<dbReference type="STRING" id="857342.A0A2T3AZ56"/>
<dbReference type="Proteomes" id="UP000241818">
    <property type="component" value="Unassembled WGS sequence"/>
</dbReference>
<feature type="region of interest" description="Disordered" evidence="2">
    <location>
        <begin position="2258"/>
        <end position="2302"/>
    </location>
</feature>
<gene>
    <name evidence="3" type="ORF">M430DRAFT_29321</name>
</gene>
<dbReference type="RefSeq" id="XP_024719946.1">
    <property type="nucleotide sequence ID" value="XM_024865865.1"/>
</dbReference>
<accession>A0A2T3AZ56</accession>
<feature type="region of interest" description="Disordered" evidence="2">
    <location>
        <begin position="2451"/>
        <end position="2542"/>
    </location>
</feature>
<evidence type="ECO:0000313" key="3">
    <source>
        <dbReference type="EMBL" id="PSS15347.1"/>
    </source>
</evidence>
<evidence type="ECO:0000256" key="1">
    <source>
        <dbReference type="SAM" id="Coils"/>
    </source>
</evidence>
<dbReference type="OrthoDB" id="5422628at2759"/>
<evidence type="ECO:0000256" key="2">
    <source>
        <dbReference type="SAM" id="MobiDB-lite"/>
    </source>
</evidence>
<feature type="region of interest" description="Disordered" evidence="2">
    <location>
        <begin position="1"/>
        <end position="31"/>
    </location>
</feature>
<keyword evidence="1" id="KW-0175">Coiled coil</keyword>
<feature type="compositionally biased region" description="Basic and acidic residues" evidence="2">
    <location>
        <begin position="2507"/>
        <end position="2516"/>
    </location>
</feature>
<name>A0A2T3AZ56_AMORE</name>
<sequence length="2542" mass="294547">MANPSQEDTAMETAADETINKSRTFKGHEQPSVEERLLQCRNFLADEDVNRCLNFTSKLAQIEEYLQYIEAEGLPHNKYLFADVKAMAETQKDWMKRMDQPPLDIDGPNASSILNYSTRLMDAETATGLQAERDAAGLVTQMREDHAPFTVERSDDQFEFLQKMKQDACADPDMPEGNPTTNLFFVENRAYNWALREPSLIPFWTNWKRGLPNKGIKPSEPHPWYRVNSGAGHSALTPKMRALRRQTAQPWSMLPDYLQHREDVINRLLRTPHAELSPKDDSQLEHLLIFHAPPNLQQLRDECDFLEITSDFTEEQHKRFLEMKATFRTEFNEWRKVFRDTGVQIRLLRTAADSDMPGIFYVEDAQPSARDYARLREYEQRVNLYLASQELSTEDREQLDNDLEAFAPVDIRRLSDMAQFISARAGKTSKGGYKNPSATQRDEVSEVQLEALNASDRQVYDLVRSERSRRFRLWVESLLNTRVTLRYLRPGEIAAEEPGRLYCSWNPHIERLPQLPPLQVRQIETEIDNLMYEFVIGTISQSNYTRLDELLASIMYPQHLSMWGAYREMKEKADAGTLNLAESKEFRRIGFKYARVYDAWKNCLFARGLKIRMPRESSDSDFNPGVLYYRGNYDGIAAPGLSPGESLKQWAKRIDAARGGIAQSLQGNNTLTTEEKEMYEIVAHLQYPLLKRMDVAWRDLSAMPNLDQETLQDFKDMWASAFKKWLRLILSHEGPLEIREADPEDESLGDPGIVYYRGPFSEPDSLKVINDSTLIPEDIQEKRDQIKLLLEKSRIIPLSEQDQEALEVLLRNFWRPSREYADHIELAREQKLTDGEKEQERVRGDDYSRRFALFIQLYRKNGFKIEKLRSGAYECNDPTAKDPDLWRTQGANRRGLDSVPEYFQKLLNKLWLYPRLFYRKLQDLESEINERLLILNPESPPPDEEIARLLQLLRPFLPPPLAELDSQLQLSSQSEDLYSNMPKWDESAAQKTFVAPFVQWLRKLQQYAKTKWLKILVWDSTELSARSFPHIGGRLYFPKPEDGDHNMDLTEDPEDDLPTRFKRYQVDINYLLKRRQVKPQSSDRTSLSWEENDRLRQLLRIVMDPTMAQVDDELRALDQRSRVELLHGEELTDFLSKSETWHSWYNEWIDSFSHDGIKLKIMKEVTQRRSHESGIKFIWPEHEQVLLPRGHIRTIPLHVRLLNQEFNIALRARKLTDEEQNALYMKFLPLITATYQHELERFGAFYLHRLGSGPAHQDEEMAIIVQCMVILALKIMWERLKEAATGGTGASIQIFEPVRGELRIRLVSAESVDAMENKAGTSRAKPPLPMVFVFSLPQFNQAKNEYLKLSAKARRGAHLTVRERAELLRLLKPVPKEEQQKQMKEAVKLVRKVFEGKELAAEESRNAKEIMSRILWQQFGKVSANVAERVFPELRPLRSVQNLLSPTVPGTVQTNPALEAEPTEAEIRELGIEINTLLRRTRNRTITDQEGRILDYILHPLITDRLRVLDEQIIDCSSTRRRPGRVVVGSHPDGVLNARQGLLCVELQNQWQKEFQKWKAALTRSGVVIDKWFYEPDAISNVVARFRELKEAVKREPALLRSTNSGLNVPHRQILQDVFSSLKRLMLGHLPTHLAKLRDTLFDRRRILNAQKELLSLSESVSLNLLEHEFIDRYMAWYNSVMRNTIRKVAAGTKVDFSGKAERRGVQRATVELALNLLSTNYEQHRPRDKFRRVQLPPQYQPPEPEVPLCLPLEPWKRPVEQDPFKLTKLLLRYRKWKDDDYHKARGRAIDTAAGHLEPPINYNGPYTLPTEQDFFNRVKERRDHLAQIQASLIHVGTIAPRPLIHRLTTLINEALLLSPNDRSHPLFENEGEDKPLETRELEFLSGLCAPSWSEEWVPFPKDSISWVGSDETEKAKLFEFERDINLIMHEIPLWTREVPLEPRSLDPNSYEFYIQCLYDRGVGTSTGCDYKTLLRDKINPNREQRSQGLFPVHMWTEEEALQFLRAMSSVDHIYFDTEAGKVARIPPSGHPENRYAVSLEQPIPPYIEYNQQAKQHQVRYNAEGEVGQPILQPNLYEYLQRIAYRLGREIRRLHSQISGASTETQRLDDQGILLRLTRDFMDEIVTDEHGIRLPYRTEGQPPDGKEVSIRKIARDLHRIAPDLMEEAQVNLDGDAVNESERDPGTLIQMQLIQESNNNWEPRFPENEHVWEFAAPRLAPVARTKDGRLFRNRTVQYFSMRRWPLWCQREETRAKIESSGAVVKEKPAAPASSQQREGSEVHTETAAGPKREQHRGRGRPPMFPFGETPYQQAFQSWRMEGDLKDVEELNPKPSKRSWFSLRRRVSEPPVDRYALPQIPAGWQPDNVSLEEKRRDVAERVRHSDGFPQGLEHYYNQEEIAVMRAQEAKTRNEKLQAEARALVEARERRPYNELTRVQIRAAQIALGIDPLTEILRPQPPTPSSGTTRDVEPSGFGAGRARRPAATPTIPTVNLPDTPPSTLAGSVRPQERQKRKSPEQLSSPRQKRANVAEDEIEEEGHMGP</sequence>
<proteinExistence type="predicted"/>
<reference evidence="3 4" key="1">
    <citation type="journal article" date="2018" name="New Phytol.">
        <title>Comparative genomics and transcriptomics depict ericoid mycorrhizal fungi as versatile saprotrophs and plant mutualists.</title>
        <authorList>
            <person name="Martino E."/>
            <person name="Morin E."/>
            <person name="Grelet G.A."/>
            <person name="Kuo A."/>
            <person name="Kohler A."/>
            <person name="Daghino S."/>
            <person name="Barry K.W."/>
            <person name="Cichocki N."/>
            <person name="Clum A."/>
            <person name="Dockter R.B."/>
            <person name="Hainaut M."/>
            <person name="Kuo R.C."/>
            <person name="LaButti K."/>
            <person name="Lindahl B.D."/>
            <person name="Lindquist E.A."/>
            <person name="Lipzen A."/>
            <person name="Khouja H.R."/>
            <person name="Magnuson J."/>
            <person name="Murat C."/>
            <person name="Ohm R.A."/>
            <person name="Singer S.W."/>
            <person name="Spatafora J.W."/>
            <person name="Wang M."/>
            <person name="Veneault-Fourrey C."/>
            <person name="Henrissat B."/>
            <person name="Grigoriev I.V."/>
            <person name="Martin F.M."/>
            <person name="Perotto S."/>
        </authorList>
    </citation>
    <scope>NUCLEOTIDE SEQUENCE [LARGE SCALE GENOMIC DNA]</scope>
    <source>
        <strain evidence="3 4">ATCC 22711</strain>
    </source>
</reference>
<dbReference type="InParanoid" id="A0A2T3AZ56"/>
<dbReference type="EMBL" id="KZ679013">
    <property type="protein sequence ID" value="PSS15347.1"/>
    <property type="molecule type" value="Genomic_DNA"/>
</dbReference>
<feature type="coiled-coil region" evidence="1">
    <location>
        <begin position="2397"/>
        <end position="2424"/>
    </location>
</feature>
<evidence type="ECO:0000313" key="4">
    <source>
        <dbReference type="Proteomes" id="UP000241818"/>
    </source>
</evidence>